<dbReference type="OrthoDB" id="4741753at2"/>
<evidence type="ECO:0000259" key="1">
    <source>
        <dbReference type="Pfam" id="PF02470"/>
    </source>
</evidence>
<dbReference type="NCBIfam" id="TIGR00996">
    <property type="entry name" value="Mtu_fam_mce"/>
    <property type="match status" value="1"/>
</dbReference>
<dbReference type="PANTHER" id="PTHR33371:SF16">
    <property type="entry name" value="MCE-FAMILY PROTEIN MCE3F"/>
    <property type="match status" value="1"/>
</dbReference>
<evidence type="ECO:0000313" key="2">
    <source>
        <dbReference type="EMBL" id="BBH16953.1"/>
    </source>
</evidence>
<dbReference type="PANTHER" id="PTHR33371">
    <property type="entry name" value="INTERMEMBRANE PHOSPHOLIPID TRANSPORT SYSTEM BINDING PROTEIN MLAD-RELATED"/>
    <property type="match status" value="1"/>
</dbReference>
<name>A0A3G9IX50_9ACTN</name>
<reference evidence="2 3" key="1">
    <citation type="submission" date="2018-11" db="EMBL/GenBank/DDBJ databases">
        <title>Complete genome sequence of Nocardioides baekrokdamisoli strain KCTC 39748.</title>
        <authorList>
            <person name="Kang S.W."/>
            <person name="Lee K.C."/>
            <person name="Kim K.K."/>
            <person name="Kim J.S."/>
            <person name="Kim D.S."/>
            <person name="Ko S.H."/>
            <person name="Yang S.H."/>
            <person name="Shin Y.K."/>
            <person name="Lee J.S."/>
        </authorList>
    </citation>
    <scope>NUCLEOTIDE SEQUENCE [LARGE SCALE GENOMIC DNA]</scope>
    <source>
        <strain evidence="2 3">KCTC 39748</strain>
    </source>
</reference>
<accession>A0A3G9IX50</accession>
<dbReference type="Pfam" id="PF02470">
    <property type="entry name" value="MlaD"/>
    <property type="match status" value="1"/>
</dbReference>
<dbReference type="InterPro" id="IPR005693">
    <property type="entry name" value="Mce"/>
</dbReference>
<proteinExistence type="predicted"/>
<organism evidence="2 3">
    <name type="scientific">Nocardioides baekrokdamisoli</name>
    <dbReference type="NCBI Taxonomy" id="1804624"/>
    <lineage>
        <taxon>Bacteria</taxon>
        <taxon>Bacillati</taxon>
        <taxon>Actinomycetota</taxon>
        <taxon>Actinomycetes</taxon>
        <taxon>Propionibacteriales</taxon>
        <taxon>Nocardioidaceae</taxon>
        <taxon>Nocardioides</taxon>
    </lineage>
</organism>
<dbReference type="RefSeq" id="WP_125567733.1">
    <property type="nucleotide sequence ID" value="NZ_AP019307.1"/>
</dbReference>
<protein>
    <submittedName>
        <fullName evidence="2">ABC transporter substrate-binding protein</fullName>
    </submittedName>
</protein>
<dbReference type="GO" id="GO:0005576">
    <property type="term" value="C:extracellular region"/>
    <property type="evidence" value="ECO:0007669"/>
    <property type="project" value="TreeGrafter"/>
</dbReference>
<dbReference type="KEGG" id="nbe:Back2_12400"/>
<dbReference type="InterPro" id="IPR003399">
    <property type="entry name" value="Mce/MlaD"/>
</dbReference>
<sequence length="425" mass="45050">MITRRVKIQLMIFLLLTVSGVAFVGAKYANLGTLFYKDHYTVTANFKDSGGIYKGAEVDYRGVMIGTVGNMTLTPTGVDLALDIKNKWKSIPNSDVVAVVANRSAVGEQYVDLQPCSKLTLTQANQCPTSGPFLADGSVIKQDHTVIPISTATFLGDTDATVRSIDKGALATSVRELGAAFVGTGNALGQILDTSNSFVHLADQNFGVTTALIKDGNTVLSTQVGQTDAIRAFAQDLSLFSDTLAGANPDVIRLLENGSAGALQLKQFLDQYGVDLGTLISQSLTTGQIIQQNIPGLRQILVLYPYVVEGGFSVVGLDPGTGDYRASFGLAIQNNPVCSKGYESTAKRPPQDGSTRIMNTNARCTEPITQSDPRGTQNAPRAPIATYDTATKQVTWAGSNPSTAQSSWMPTTLAGWLYGPLVGGH</sequence>
<keyword evidence="3" id="KW-1185">Reference proteome</keyword>
<dbReference type="Proteomes" id="UP000271573">
    <property type="component" value="Chromosome"/>
</dbReference>
<gene>
    <name evidence="2" type="ORF">Back2_12400</name>
</gene>
<dbReference type="InterPro" id="IPR052336">
    <property type="entry name" value="MlaD_Phospholipid_Transporter"/>
</dbReference>
<feature type="domain" description="Mce/MlaD" evidence="1">
    <location>
        <begin position="39"/>
        <end position="115"/>
    </location>
</feature>
<evidence type="ECO:0000313" key="3">
    <source>
        <dbReference type="Proteomes" id="UP000271573"/>
    </source>
</evidence>
<dbReference type="AlphaFoldDB" id="A0A3G9IX50"/>
<dbReference type="EMBL" id="AP019307">
    <property type="protein sequence ID" value="BBH16953.1"/>
    <property type="molecule type" value="Genomic_DNA"/>
</dbReference>